<dbReference type="InterPro" id="IPR023013">
    <property type="entry name" value="AGPR_AS"/>
</dbReference>
<accession>A0A7X8TRH3</accession>
<keyword evidence="6 8" id="KW-0560">Oxidoreductase</keyword>
<evidence type="ECO:0000313" key="11">
    <source>
        <dbReference type="EMBL" id="NLS13491.1"/>
    </source>
</evidence>
<sequence>MLNTAIIGASGYTGAELALMVQKHPNLTLAGLYVSANSLDAGKAIASLHGQLAGIIDEPVQPLTDPEAVARSVDVVFLATAHEVSHDLAPIFLNNDCQVFDLSGAYRVKSAEFYTNYYGFEHQHQTQLEQAVYGLAEWNADAIAQSPLIAVAGCYPTAAQLAIRPLLDANLIDTQQWPVINATSGVSGAGRKATMKNSFCEVSLQPYGVFTHRHQPEIATHLGCDVIFTPHLGNFKRGILATTTMKLNANVSAEQVDAAFTKAYANAPLVRLKTDALPCLDDVVHTPFCDVGWQVKGEHVIVVSCIDNLLKGASSQAMQCLNLRYGFAPLTALL</sequence>
<dbReference type="GO" id="GO:0003942">
    <property type="term" value="F:N-acetyl-gamma-glutamyl-phosphate reductase activity"/>
    <property type="evidence" value="ECO:0007669"/>
    <property type="project" value="UniProtKB-UniRule"/>
</dbReference>
<dbReference type="UniPathway" id="UPA00068">
    <property type="reaction ID" value="UER00108"/>
</dbReference>
<comment type="subcellular location">
    <subcellularLocation>
        <location evidence="8">Cytoplasm</location>
    </subcellularLocation>
</comment>
<keyword evidence="3 8" id="KW-0055">Arginine biosynthesis</keyword>
<evidence type="ECO:0000313" key="12">
    <source>
        <dbReference type="Proteomes" id="UP000535589"/>
    </source>
</evidence>
<dbReference type="Proteomes" id="UP000535589">
    <property type="component" value="Unassembled WGS sequence"/>
</dbReference>
<dbReference type="GO" id="GO:0070401">
    <property type="term" value="F:NADP+ binding"/>
    <property type="evidence" value="ECO:0007669"/>
    <property type="project" value="InterPro"/>
</dbReference>
<comment type="pathway">
    <text evidence="1 8">Amino-acid biosynthesis; L-arginine biosynthesis; N(2)-acetyl-L-ornithine from L-glutamate: step 3/4.</text>
</comment>
<dbReference type="InterPro" id="IPR000534">
    <property type="entry name" value="Semialdehyde_DH_NAD-bd"/>
</dbReference>
<dbReference type="GO" id="GO:0005737">
    <property type="term" value="C:cytoplasm"/>
    <property type="evidence" value="ECO:0007669"/>
    <property type="project" value="UniProtKB-SubCell"/>
</dbReference>
<feature type="domain" description="Semialdehyde dehydrogenase NAD-binding" evidence="10">
    <location>
        <begin position="3"/>
        <end position="146"/>
    </location>
</feature>
<dbReference type="FunFam" id="3.30.360.10:FF:000014">
    <property type="entry name" value="N-acetyl-gamma-glutamyl-phosphate reductase"/>
    <property type="match status" value="1"/>
</dbReference>
<dbReference type="GO" id="GO:0051287">
    <property type="term" value="F:NAD binding"/>
    <property type="evidence" value="ECO:0007669"/>
    <property type="project" value="InterPro"/>
</dbReference>
<evidence type="ECO:0000256" key="9">
    <source>
        <dbReference type="PROSITE-ProRule" id="PRU10010"/>
    </source>
</evidence>
<evidence type="ECO:0000256" key="8">
    <source>
        <dbReference type="HAMAP-Rule" id="MF_00150"/>
    </source>
</evidence>
<comment type="function">
    <text evidence="8">Catalyzes the NADPH-dependent reduction of N-acetyl-5-glutamyl phosphate to yield N-acetyl-L-glutamate 5-semialdehyde.</text>
</comment>
<dbReference type="Pfam" id="PF22698">
    <property type="entry name" value="Semialdhyde_dhC_1"/>
    <property type="match status" value="1"/>
</dbReference>
<dbReference type="PROSITE" id="PS01224">
    <property type="entry name" value="ARGC"/>
    <property type="match status" value="1"/>
</dbReference>
<dbReference type="AlphaFoldDB" id="A0A7X8TRH3"/>
<dbReference type="InterPro" id="IPR000706">
    <property type="entry name" value="AGPR_type-1"/>
</dbReference>
<keyword evidence="2 8" id="KW-0963">Cytoplasm</keyword>
<reference evidence="11 12" key="1">
    <citation type="submission" date="2020-04" db="EMBL/GenBank/DDBJ databases">
        <title>Vibrio sp. SM6, a novel species isolated from seawater.</title>
        <authorList>
            <person name="Wang X."/>
        </authorList>
    </citation>
    <scope>NUCLEOTIDE SEQUENCE [LARGE SCALE GENOMIC DNA]</scope>
    <source>
        <strain evidence="11 12">SM6</strain>
    </source>
</reference>
<keyword evidence="12" id="KW-1185">Reference proteome</keyword>
<dbReference type="SUPFAM" id="SSF55347">
    <property type="entry name" value="Glyceraldehyde-3-phosphate dehydrogenase-like, C-terminal domain"/>
    <property type="match status" value="1"/>
</dbReference>
<protein>
    <recommendedName>
        <fullName evidence="8">N-acetyl-gamma-glutamyl-phosphate reductase</fullName>
        <shortName evidence="8">AGPR</shortName>
        <ecNumber evidence="8">1.2.1.38</ecNumber>
    </recommendedName>
    <alternativeName>
        <fullName evidence="8">N-acetyl-glutamate semialdehyde dehydrogenase</fullName>
        <shortName evidence="8">NAGSA dehydrogenase</shortName>
    </alternativeName>
</protein>
<dbReference type="HAMAP" id="MF_00150">
    <property type="entry name" value="ArgC_type1"/>
    <property type="match status" value="1"/>
</dbReference>
<dbReference type="SMART" id="SM00859">
    <property type="entry name" value="Semialdhyde_dh"/>
    <property type="match status" value="1"/>
</dbReference>
<evidence type="ECO:0000256" key="1">
    <source>
        <dbReference type="ARBA" id="ARBA00004862"/>
    </source>
</evidence>
<dbReference type="CDD" id="cd23934">
    <property type="entry name" value="AGPR_1_C"/>
    <property type="match status" value="1"/>
</dbReference>
<evidence type="ECO:0000256" key="7">
    <source>
        <dbReference type="ARBA" id="ARBA00050557"/>
    </source>
</evidence>
<name>A0A7X8TRH3_9VIBR</name>
<evidence type="ECO:0000256" key="3">
    <source>
        <dbReference type="ARBA" id="ARBA00022571"/>
    </source>
</evidence>
<evidence type="ECO:0000256" key="6">
    <source>
        <dbReference type="ARBA" id="ARBA00023002"/>
    </source>
</evidence>
<dbReference type="PANTHER" id="PTHR32338">
    <property type="entry name" value="N-ACETYL-GAMMA-GLUTAMYL-PHOSPHATE REDUCTASE, CHLOROPLASTIC-RELATED-RELATED"/>
    <property type="match status" value="1"/>
</dbReference>
<dbReference type="InterPro" id="IPR036291">
    <property type="entry name" value="NAD(P)-bd_dom_sf"/>
</dbReference>
<organism evidence="11 12">
    <name type="scientific">Vibrio agarilyticus</name>
    <dbReference type="NCBI Taxonomy" id="2726741"/>
    <lineage>
        <taxon>Bacteria</taxon>
        <taxon>Pseudomonadati</taxon>
        <taxon>Pseudomonadota</taxon>
        <taxon>Gammaproteobacteria</taxon>
        <taxon>Vibrionales</taxon>
        <taxon>Vibrionaceae</taxon>
        <taxon>Vibrio</taxon>
    </lineage>
</organism>
<dbReference type="FunFam" id="3.40.50.720:FF:000117">
    <property type="entry name" value="N-acetyl-gamma-glutamyl-phosphate reductase"/>
    <property type="match status" value="1"/>
</dbReference>
<comment type="catalytic activity">
    <reaction evidence="7 8">
        <text>N-acetyl-L-glutamate 5-semialdehyde + phosphate + NADP(+) = N-acetyl-L-glutamyl 5-phosphate + NADPH + H(+)</text>
        <dbReference type="Rhea" id="RHEA:21588"/>
        <dbReference type="ChEBI" id="CHEBI:15378"/>
        <dbReference type="ChEBI" id="CHEBI:29123"/>
        <dbReference type="ChEBI" id="CHEBI:43474"/>
        <dbReference type="ChEBI" id="CHEBI:57783"/>
        <dbReference type="ChEBI" id="CHEBI:57936"/>
        <dbReference type="ChEBI" id="CHEBI:58349"/>
        <dbReference type="EC" id="1.2.1.38"/>
    </reaction>
</comment>
<dbReference type="InterPro" id="IPR058924">
    <property type="entry name" value="AGPR_dimerisation_dom"/>
</dbReference>
<dbReference type="PANTHER" id="PTHR32338:SF10">
    <property type="entry name" value="N-ACETYL-GAMMA-GLUTAMYL-PHOSPHATE REDUCTASE, CHLOROPLASTIC-RELATED"/>
    <property type="match status" value="1"/>
</dbReference>
<feature type="active site" evidence="8 9">
    <location>
        <position position="154"/>
    </location>
</feature>
<keyword evidence="5 8" id="KW-0521">NADP</keyword>
<proteinExistence type="inferred from homology"/>
<dbReference type="EC" id="1.2.1.38" evidence="8"/>
<dbReference type="Gene3D" id="3.40.50.720">
    <property type="entry name" value="NAD(P)-binding Rossmann-like Domain"/>
    <property type="match status" value="1"/>
</dbReference>
<comment type="caution">
    <text evidence="11">The sequence shown here is derived from an EMBL/GenBank/DDBJ whole genome shotgun (WGS) entry which is preliminary data.</text>
</comment>
<dbReference type="RefSeq" id="WP_168836589.1">
    <property type="nucleotide sequence ID" value="NZ_JABAIK010000010.1"/>
</dbReference>
<evidence type="ECO:0000256" key="4">
    <source>
        <dbReference type="ARBA" id="ARBA00022605"/>
    </source>
</evidence>
<dbReference type="Pfam" id="PF01118">
    <property type="entry name" value="Semialdhyde_dh"/>
    <property type="match status" value="1"/>
</dbReference>
<dbReference type="SUPFAM" id="SSF51735">
    <property type="entry name" value="NAD(P)-binding Rossmann-fold domains"/>
    <property type="match status" value="1"/>
</dbReference>
<dbReference type="EMBL" id="JABAIK010000010">
    <property type="protein sequence ID" value="NLS13491.1"/>
    <property type="molecule type" value="Genomic_DNA"/>
</dbReference>
<evidence type="ECO:0000259" key="10">
    <source>
        <dbReference type="SMART" id="SM00859"/>
    </source>
</evidence>
<gene>
    <name evidence="8 11" type="primary">argC</name>
    <name evidence="11" type="ORF">HGP28_11370</name>
</gene>
<dbReference type="InterPro" id="IPR050085">
    <property type="entry name" value="AGPR"/>
</dbReference>
<evidence type="ECO:0000256" key="5">
    <source>
        <dbReference type="ARBA" id="ARBA00022857"/>
    </source>
</evidence>
<keyword evidence="4 8" id="KW-0028">Amino-acid biosynthesis</keyword>
<comment type="similarity">
    <text evidence="8">Belongs to the NAGSA dehydrogenase family. Type 1 subfamily.</text>
</comment>
<dbReference type="Gene3D" id="3.30.360.10">
    <property type="entry name" value="Dihydrodipicolinate Reductase, domain 2"/>
    <property type="match status" value="1"/>
</dbReference>
<dbReference type="GO" id="GO:0006526">
    <property type="term" value="P:L-arginine biosynthetic process"/>
    <property type="evidence" value="ECO:0007669"/>
    <property type="project" value="UniProtKB-UniRule"/>
</dbReference>
<dbReference type="CDD" id="cd17895">
    <property type="entry name" value="AGPR_1_N"/>
    <property type="match status" value="1"/>
</dbReference>
<evidence type="ECO:0000256" key="2">
    <source>
        <dbReference type="ARBA" id="ARBA00022490"/>
    </source>
</evidence>
<dbReference type="NCBIfam" id="TIGR01850">
    <property type="entry name" value="argC"/>
    <property type="match status" value="1"/>
</dbReference>